<proteinExistence type="predicted"/>
<dbReference type="Proteomes" id="UP000483035">
    <property type="component" value="Unassembled WGS sequence"/>
</dbReference>
<gene>
    <name evidence="1" type="ORF">GR212_15415</name>
</gene>
<protein>
    <submittedName>
        <fullName evidence="1">DUF3307 domain-containing protein</fullName>
    </submittedName>
</protein>
<name>A0A6L9U9I4_9HYPH</name>
<dbReference type="InterPro" id="IPR021737">
    <property type="entry name" value="Phage_phiKZ_Orf197"/>
</dbReference>
<comment type="caution">
    <text evidence="1">The sequence shown here is derived from an EMBL/GenBank/DDBJ whole genome shotgun (WGS) entry which is preliminary data.</text>
</comment>
<organism evidence="1 2">
    <name type="scientific">Rhizobium lusitanum</name>
    <dbReference type="NCBI Taxonomy" id="293958"/>
    <lineage>
        <taxon>Bacteria</taxon>
        <taxon>Pseudomonadati</taxon>
        <taxon>Pseudomonadota</taxon>
        <taxon>Alphaproteobacteria</taxon>
        <taxon>Hyphomicrobiales</taxon>
        <taxon>Rhizobiaceae</taxon>
        <taxon>Rhizobium/Agrobacterium group</taxon>
        <taxon>Rhizobium</taxon>
    </lineage>
</organism>
<sequence length="105" mass="11620">MEQIFMLALMLLGAHWVCDYPLQGDFLSTAKAAGPLRIYHLVAHAGIQGAAVAFVTGNVWLGLAEWLAHTVIDELKVERKISFAVDQALHLVSKLLWLAIWVAVR</sequence>
<evidence type="ECO:0000313" key="2">
    <source>
        <dbReference type="Proteomes" id="UP000483035"/>
    </source>
</evidence>
<dbReference type="RefSeq" id="WP_163987458.1">
    <property type="nucleotide sequence ID" value="NZ_WUEY01000006.1"/>
</dbReference>
<accession>A0A6L9U9I4</accession>
<dbReference type="Pfam" id="PF11750">
    <property type="entry name" value="DUF3307"/>
    <property type="match status" value="1"/>
</dbReference>
<reference evidence="1 2" key="1">
    <citation type="submission" date="2019-12" db="EMBL/GenBank/DDBJ databases">
        <title>Rhizobium genotypes associated with high levels of biological nitrogen fixation by grain legumes in a temperate-maritime cropping system.</title>
        <authorList>
            <person name="Maluk M."/>
            <person name="Francesc Ferrando Molina F."/>
            <person name="Lopez Del Egido L."/>
            <person name="Lafos M."/>
            <person name="Langarica-Fuentes A."/>
            <person name="Gebre Yohannes G."/>
            <person name="Young M.W."/>
            <person name="Martin P."/>
            <person name="Gantlett R."/>
            <person name="Kenicer G."/>
            <person name="Hawes C."/>
            <person name="Begg G.S."/>
            <person name="Quilliam R.S."/>
            <person name="Squire G.R."/>
            <person name="Poole P.S."/>
            <person name="Young P.W."/>
            <person name="Iannetta P.M."/>
            <person name="James E.K."/>
        </authorList>
    </citation>
    <scope>NUCLEOTIDE SEQUENCE [LARGE SCALE GENOMIC DNA]</scope>
    <source>
        <strain evidence="1 2">JHI1118</strain>
    </source>
</reference>
<evidence type="ECO:0000313" key="1">
    <source>
        <dbReference type="EMBL" id="NEI70972.1"/>
    </source>
</evidence>
<dbReference type="EMBL" id="WUEY01000006">
    <property type="protein sequence ID" value="NEI70972.1"/>
    <property type="molecule type" value="Genomic_DNA"/>
</dbReference>
<dbReference type="AlphaFoldDB" id="A0A6L9U9I4"/>